<dbReference type="Pfam" id="PF02150">
    <property type="entry name" value="Zn_ribbon_RPB9"/>
    <property type="match status" value="1"/>
</dbReference>
<evidence type="ECO:0000313" key="8">
    <source>
        <dbReference type="EMBL" id="CAD8742239.1"/>
    </source>
</evidence>
<evidence type="ECO:0000256" key="2">
    <source>
        <dbReference type="ARBA" id="ARBA00022723"/>
    </source>
</evidence>
<dbReference type="InterPro" id="IPR001222">
    <property type="entry name" value="Znf_TFIIS"/>
</dbReference>
<dbReference type="EMBL" id="HBFK01014369">
    <property type="protein sequence ID" value="CAD8742239.1"/>
    <property type="molecule type" value="Transcribed_RNA"/>
</dbReference>
<keyword evidence="2" id="KW-0479">Metal-binding</keyword>
<dbReference type="GO" id="GO:0003676">
    <property type="term" value="F:nucleic acid binding"/>
    <property type="evidence" value="ECO:0007669"/>
    <property type="project" value="InterPro"/>
</dbReference>
<dbReference type="PANTHER" id="PTHR11239">
    <property type="entry name" value="DNA-DIRECTED RNA POLYMERASE"/>
    <property type="match status" value="1"/>
</dbReference>
<keyword evidence="3 6" id="KW-0863">Zinc-finger</keyword>
<name>A0A6U4Q860_HEMAN</name>
<organism evidence="8">
    <name type="scientific">Hemiselmis andersenii</name>
    <name type="common">Cryptophyte alga</name>
    <dbReference type="NCBI Taxonomy" id="464988"/>
    <lineage>
        <taxon>Eukaryota</taxon>
        <taxon>Cryptophyceae</taxon>
        <taxon>Cryptomonadales</taxon>
        <taxon>Hemiselmidaceae</taxon>
        <taxon>Hemiselmis</taxon>
    </lineage>
</organism>
<dbReference type="GO" id="GO:0001193">
    <property type="term" value="P:maintenance of transcriptional fidelity during transcription elongation by RNA polymerase II"/>
    <property type="evidence" value="ECO:0007669"/>
    <property type="project" value="TreeGrafter"/>
</dbReference>
<dbReference type="EMBL" id="HBFX01018311">
    <property type="protein sequence ID" value="CAD8956554.1"/>
    <property type="molecule type" value="Transcribed_RNA"/>
</dbReference>
<evidence type="ECO:0000313" key="9">
    <source>
        <dbReference type="EMBL" id="CAD8956554.1"/>
    </source>
</evidence>
<proteinExistence type="predicted"/>
<evidence type="ECO:0000256" key="4">
    <source>
        <dbReference type="ARBA" id="ARBA00022833"/>
    </source>
</evidence>
<dbReference type="GO" id="GO:0005665">
    <property type="term" value="C:RNA polymerase II, core complex"/>
    <property type="evidence" value="ECO:0007669"/>
    <property type="project" value="TreeGrafter"/>
</dbReference>
<evidence type="ECO:0000256" key="1">
    <source>
        <dbReference type="ARBA" id="ARBA00004604"/>
    </source>
</evidence>
<gene>
    <name evidence="9" type="ORF">HAND00432_LOCUS11092</name>
    <name evidence="8" type="ORF">HAND1043_LOCUS8733</name>
</gene>
<evidence type="ECO:0000259" key="7">
    <source>
        <dbReference type="PROSITE" id="PS51133"/>
    </source>
</evidence>
<reference evidence="8" key="1">
    <citation type="submission" date="2021-01" db="EMBL/GenBank/DDBJ databases">
        <authorList>
            <person name="Corre E."/>
            <person name="Pelletier E."/>
            <person name="Niang G."/>
            <person name="Scheremetjew M."/>
            <person name="Finn R."/>
            <person name="Kale V."/>
            <person name="Holt S."/>
            <person name="Cochrane G."/>
            <person name="Meng A."/>
            <person name="Brown T."/>
            <person name="Cohen L."/>
        </authorList>
    </citation>
    <scope>NUCLEOTIDE SEQUENCE</scope>
    <source>
        <strain evidence="8">CCMP441</strain>
        <strain evidence="9">CCMP644</strain>
    </source>
</reference>
<accession>A0A6U4Q860</accession>
<keyword evidence="5" id="KW-0539">Nucleus</keyword>
<dbReference type="Gene3D" id="2.20.25.10">
    <property type="match status" value="2"/>
</dbReference>
<dbReference type="InterPro" id="IPR012164">
    <property type="entry name" value="Rpa12/Rpb9/Rpc10/TFS"/>
</dbReference>
<dbReference type="GO" id="GO:0006367">
    <property type="term" value="P:transcription initiation at RNA polymerase II promoter"/>
    <property type="evidence" value="ECO:0007669"/>
    <property type="project" value="TreeGrafter"/>
</dbReference>
<sequence>MSGSDARQTSMQFCSECNNLMYPKEVRGVSREAAGEGDQESRLVYVCKAPKCHVSARSRQQCQSADSSMVWKHVVKHQMMDDDHIHSDITQDPTLPRTRNVVCEKCRAREAVYIQALTGPSEGISLYFICCACNHTWVNNETGDA</sequence>
<dbReference type="CDD" id="cd10508">
    <property type="entry name" value="Zn-ribbon_RPB9"/>
    <property type="match status" value="1"/>
</dbReference>
<dbReference type="InterPro" id="IPR001529">
    <property type="entry name" value="Zn_ribbon_RPB9"/>
</dbReference>
<feature type="domain" description="TFIIS-type" evidence="7">
    <location>
        <begin position="99"/>
        <end position="138"/>
    </location>
</feature>
<dbReference type="GO" id="GO:0005730">
    <property type="term" value="C:nucleolus"/>
    <property type="evidence" value="ECO:0007669"/>
    <property type="project" value="UniProtKB-SubCell"/>
</dbReference>
<comment type="subcellular location">
    <subcellularLocation>
        <location evidence="1">Nucleus</location>
        <location evidence="1">Nucleolus</location>
    </subcellularLocation>
</comment>
<evidence type="ECO:0000256" key="3">
    <source>
        <dbReference type="ARBA" id="ARBA00022771"/>
    </source>
</evidence>
<dbReference type="PROSITE" id="PS51133">
    <property type="entry name" value="ZF_TFIIS_2"/>
    <property type="match status" value="1"/>
</dbReference>
<dbReference type="SUPFAM" id="SSF57783">
    <property type="entry name" value="Zinc beta-ribbon"/>
    <property type="match status" value="2"/>
</dbReference>
<dbReference type="GO" id="GO:0003899">
    <property type="term" value="F:DNA-directed RNA polymerase activity"/>
    <property type="evidence" value="ECO:0007669"/>
    <property type="project" value="InterPro"/>
</dbReference>
<keyword evidence="4" id="KW-0862">Zinc</keyword>
<evidence type="ECO:0000256" key="6">
    <source>
        <dbReference type="PROSITE-ProRule" id="PRU00472"/>
    </source>
</evidence>
<dbReference type="InterPro" id="IPR034012">
    <property type="entry name" value="Zn_ribbon_RPB9_C"/>
</dbReference>
<dbReference type="GO" id="GO:0008270">
    <property type="term" value="F:zinc ion binding"/>
    <property type="evidence" value="ECO:0007669"/>
    <property type="project" value="UniProtKB-KW"/>
</dbReference>
<dbReference type="PANTHER" id="PTHR11239:SF1">
    <property type="entry name" value="DNA-DIRECTED RNA POLYMERASE II SUBUNIT RPB9"/>
    <property type="match status" value="1"/>
</dbReference>
<evidence type="ECO:0000256" key="5">
    <source>
        <dbReference type="ARBA" id="ARBA00023242"/>
    </source>
</evidence>
<dbReference type="Pfam" id="PF01096">
    <property type="entry name" value="Zn_ribbon_TFIIS"/>
    <property type="match status" value="1"/>
</dbReference>
<dbReference type="AlphaFoldDB" id="A0A6U4Q860"/>
<protein>
    <recommendedName>
        <fullName evidence="7">TFIIS-type domain-containing protein</fullName>
    </recommendedName>
</protein>
<dbReference type="GO" id="GO:0006283">
    <property type="term" value="P:transcription-coupled nucleotide-excision repair"/>
    <property type="evidence" value="ECO:0007669"/>
    <property type="project" value="TreeGrafter"/>
</dbReference>